<comment type="caution">
    <text evidence="2">The sequence shown here is derived from an EMBL/GenBank/DDBJ whole genome shotgun (WGS) entry which is preliminary data.</text>
</comment>
<reference evidence="2" key="2">
    <citation type="journal article" date="2021" name="PeerJ">
        <title>Extensive microbial diversity within the chicken gut microbiome revealed by metagenomics and culture.</title>
        <authorList>
            <person name="Gilroy R."/>
            <person name="Ravi A."/>
            <person name="Getino M."/>
            <person name="Pursley I."/>
            <person name="Horton D.L."/>
            <person name="Alikhan N.F."/>
            <person name="Baker D."/>
            <person name="Gharbi K."/>
            <person name="Hall N."/>
            <person name="Watson M."/>
            <person name="Adriaenssens E.M."/>
            <person name="Foster-Nyarko E."/>
            <person name="Jarju S."/>
            <person name="Secka A."/>
            <person name="Antonio M."/>
            <person name="Oren A."/>
            <person name="Chaudhuri R.R."/>
            <person name="La Ragione R."/>
            <person name="Hildebrand F."/>
            <person name="Pallen M.J."/>
        </authorList>
    </citation>
    <scope>NUCLEOTIDE SEQUENCE</scope>
    <source>
        <strain evidence="2">20514</strain>
    </source>
</reference>
<dbReference type="Pfam" id="PF09719">
    <property type="entry name" value="C_GCAxxG_C_C"/>
    <property type="match status" value="1"/>
</dbReference>
<evidence type="ECO:0000313" key="3">
    <source>
        <dbReference type="Proteomes" id="UP000810252"/>
    </source>
</evidence>
<accession>A0A9D9HFL4</accession>
<gene>
    <name evidence="2" type="ORF">IAC29_03745</name>
</gene>
<dbReference type="InterPro" id="IPR010181">
    <property type="entry name" value="CGCAxxGCC_motif"/>
</dbReference>
<sequence length="187" mass="20189">MTLPENFNIEERARTARQNFLDGYNCCQAVMLAFADIFGTDENTIATITSGFGGGMARMREVCGTVTAMGMAAGFMSPAVRPKNMAERTANYALVQELAGEFRKENGSIVCRELLGLPARPSETGQARPSGNTVPQEPADTAAAACTEPPTPSERTPEYYRRRPCPDLVACSARIIARKLTELCSGQ</sequence>
<organism evidence="2 3">
    <name type="scientific">Candidatus Cryptobacteroides merdigallinarum</name>
    <dbReference type="NCBI Taxonomy" id="2840770"/>
    <lineage>
        <taxon>Bacteria</taxon>
        <taxon>Pseudomonadati</taxon>
        <taxon>Bacteroidota</taxon>
        <taxon>Bacteroidia</taxon>
        <taxon>Bacteroidales</taxon>
        <taxon>Candidatus Cryptobacteroides</taxon>
    </lineage>
</organism>
<evidence type="ECO:0000313" key="2">
    <source>
        <dbReference type="EMBL" id="MBO8448368.1"/>
    </source>
</evidence>
<dbReference type="NCBIfam" id="TIGR01909">
    <property type="entry name" value="C_GCAxxG_C_C"/>
    <property type="match status" value="1"/>
</dbReference>
<name>A0A9D9HFL4_9BACT</name>
<reference evidence="2" key="1">
    <citation type="submission" date="2020-10" db="EMBL/GenBank/DDBJ databases">
        <authorList>
            <person name="Gilroy R."/>
        </authorList>
    </citation>
    <scope>NUCLEOTIDE SEQUENCE</scope>
    <source>
        <strain evidence="2">20514</strain>
    </source>
</reference>
<dbReference type="EMBL" id="JADIMQ010000052">
    <property type="protein sequence ID" value="MBO8448368.1"/>
    <property type="molecule type" value="Genomic_DNA"/>
</dbReference>
<feature type="compositionally biased region" description="Polar residues" evidence="1">
    <location>
        <begin position="123"/>
        <end position="134"/>
    </location>
</feature>
<feature type="compositionally biased region" description="Low complexity" evidence="1">
    <location>
        <begin position="135"/>
        <end position="148"/>
    </location>
</feature>
<protein>
    <submittedName>
        <fullName evidence="2">C_GCAxxG_C_C family protein</fullName>
    </submittedName>
</protein>
<dbReference type="AlphaFoldDB" id="A0A9D9HFL4"/>
<proteinExistence type="predicted"/>
<evidence type="ECO:0000256" key="1">
    <source>
        <dbReference type="SAM" id="MobiDB-lite"/>
    </source>
</evidence>
<feature type="region of interest" description="Disordered" evidence="1">
    <location>
        <begin position="120"/>
        <end position="159"/>
    </location>
</feature>
<dbReference type="Proteomes" id="UP000810252">
    <property type="component" value="Unassembled WGS sequence"/>
</dbReference>